<feature type="compositionally biased region" description="Basic residues" evidence="7">
    <location>
        <begin position="436"/>
        <end position="445"/>
    </location>
</feature>
<evidence type="ECO:0000256" key="3">
    <source>
        <dbReference type="ARBA" id="ARBA00022679"/>
    </source>
</evidence>
<evidence type="ECO:0000313" key="9">
    <source>
        <dbReference type="EMBL" id="KAJ8279001.1"/>
    </source>
</evidence>
<keyword evidence="10" id="KW-1185">Reference proteome</keyword>
<feature type="compositionally biased region" description="Pro residues" evidence="7">
    <location>
        <begin position="447"/>
        <end position="456"/>
    </location>
</feature>
<dbReference type="CDD" id="cd02440">
    <property type="entry name" value="AdoMet_MTases"/>
    <property type="match status" value="1"/>
</dbReference>
<dbReference type="PANTHER" id="PTHR12176">
    <property type="entry name" value="SAM-DEPENDENT METHYLTRANSFERASE SUPERFAMILY PROTEIN"/>
    <property type="match status" value="1"/>
</dbReference>
<dbReference type="GO" id="GO:0032259">
    <property type="term" value="P:methylation"/>
    <property type="evidence" value="ECO:0007669"/>
    <property type="project" value="UniProtKB-KW"/>
</dbReference>
<dbReference type="NCBIfam" id="NF037959">
    <property type="entry name" value="MFS_SpdSyn"/>
    <property type="match status" value="1"/>
</dbReference>
<feature type="domain" description="Methyltransferase" evidence="8">
    <location>
        <begin position="52"/>
        <end position="151"/>
    </location>
</feature>
<dbReference type="SUPFAM" id="SSF53335">
    <property type="entry name" value="S-adenosyl-L-methionine-dependent methyltransferases"/>
    <property type="match status" value="2"/>
</dbReference>
<evidence type="ECO:0000256" key="4">
    <source>
        <dbReference type="ARBA" id="ARBA00023268"/>
    </source>
</evidence>
<dbReference type="EMBL" id="JAFJMO010000004">
    <property type="protein sequence ID" value="KAJ8279001.1"/>
    <property type="molecule type" value="Genomic_DNA"/>
</dbReference>
<dbReference type="Proteomes" id="UP001152803">
    <property type="component" value="Unassembled WGS sequence"/>
</dbReference>
<feature type="region of interest" description="Disordered" evidence="7">
    <location>
        <begin position="431"/>
        <end position="458"/>
    </location>
</feature>
<dbReference type="PANTHER" id="PTHR12176:SF78">
    <property type="entry name" value="EEF1A LYSINE AND N-TERMINAL METHYLTRANSFERASE"/>
    <property type="match status" value="1"/>
</dbReference>
<sequence length="700" mass="76396">MDLLPRTAEEFSSAEYWERFFRRRGDKAFEWYGGYNQLCGVLHKYIKPRDQVLVVGCGNSELSEQLYDVGYRQLTNIDISETVVTHMNQRNAERRPGLTFLQADATQTSFESGSFQAALDKGTLDAMAAQEEGALARRMLGEVARVLAIGGRYVCVSLAQEHVVKMAVEHFVKEGWAVRLHCLGSQEGEESGSDSSSFALPVFVLVCTKFRQPPPFPVLEMCQGEDGPPRRVATVLELLSAVKECQTYAVLRQRLQAGTDATQSCSLTLCQATTGLPRYTLTVQDSPPAAKLPRNNHFAIFIVPQGRETDWQFGSAEGRGQLASSAGFRRLVVVAMHRDQTYQDMQAVQSELSPMVMDLAPPGMPANQQVPFLSVGGQLGWREVVSRGVSALSGEYSVEDVRGEDGQLYRRLVFMDNAGLVQSESLLRTQAAASSSRKKNKKKKSNPAPPPVPGGPTTPSVDRGFLCCAHHEVMVAGLSLLGIGTAEKKGLPVSVLLVGLGGGGLPQFVRDFVPDASVEVVELDPAILEVAQNWFGFQTDDRLKVTLGDGLEHINKLESQGGHFYDVIMFDVDSKDATVGMSCPPPAFVETAFLEKVRNLLTPRGVFILNLVCRNSALRESVVARVRDVFPHVLSRGIEGEINEVLLCVREASAQGEHCPFSPPALNKAAQSLQRALLGHSAPCNPQIDISALLKDLKIA</sequence>
<comment type="caution">
    <text evidence="9">The sequence shown here is derived from an EMBL/GenBank/DDBJ whole genome shotgun (WGS) entry which is preliminary data.</text>
</comment>
<proteinExistence type="inferred from homology"/>
<evidence type="ECO:0000256" key="7">
    <source>
        <dbReference type="SAM" id="MobiDB-lite"/>
    </source>
</evidence>
<reference evidence="9" key="1">
    <citation type="journal article" date="2023" name="Science">
        <title>Genome structures resolve the early diversification of teleost fishes.</title>
        <authorList>
            <person name="Parey E."/>
            <person name="Louis A."/>
            <person name="Montfort J."/>
            <person name="Bouchez O."/>
            <person name="Roques C."/>
            <person name="Iampietro C."/>
            <person name="Lluch J."/>
            <person name="Castinel A."/>
            <person name="Donnadieu C."/>
            <person name="Desvignes T."/>
            <person name="Floi Bucao C."/>
            <person name="Jouanno E."/>
            <person name="Wen M."/>
            <person name="Mejri S."/>
            <person name="Dirks R."/>
            <person name="Jansen H."/>
            <person name="Henkel C."/>
            <person name="Chen W.J."/>
            <person name="Zahm M."/>
            <person name="Cabau C."/>
            <person name="Klopp C."/>
            <person name="Thompson A.W."/>
            <person name="Robinson-Rechavi M."/>
            <person name="Braasch I."/>
            <person name="Lecointre G."/>
            <person name="Bobe J."/>
            <person name="Postlethwait J.H."/>
            <person name="Berthelot C."/>
            <person name="Roest Crollius H."/>
            <person name="Guiguen Y."/>
        </authorList>
    </citation>
    <scope>NUCLEOTIDE SEQUENCE</scope>
    <source>
        <strain evidence="9">Concon-B</strain>
    </source>
</reference>
<dbReference type="FunFam" id="3.40.50.150:FF:000110">
    <property type="entry name" value="methyltransferase-like protein 13 isoform X1"/>
    <property type="match status" value="1"/>
</dbReference>
<dbReference type="InterPro" id="IPR029063">
    <property type="entry name" value="SAM-dependent_MTases_sf"/>
</dbReference>
<dbReference type="GO" id="GO:0008168">
    <property type="term" value="F:methyltransferase activity"/>
    <property type="evidence" value="ECO:0007669"/>
    <property type="project" value="UniProtKB-KW"/>
</dbReference>
<keyword evidence="3" id="KW-0808">Transferase</keyword>
<dbReference type="OrthoDB" id="411785at2759"/>
<keyword evidence="2" id="KW-0489">Methyltransferase</keyword>
<dbReference type="InterPro" id="IPR051419">
    <property type="entry name" value="Lys/N-term_MeTrsfase_sf"/>
</dbReference>
<name>A0A9Q1DRE5_CONCO</name>
<evidence type="ECO:0000256" key="1">
    <source>
        <dbReference type="ARBA" id="ARBA00008361"/>
    </source>
</evidence>
<accession>A0A9Q1DRE5</accession>
<evidence type="ECO:0000256" key="5">
    <source>
        <dbReference type="ARBA" id="ARBA00071300"/>
    </source>
</evidence>
<gene>
    <name evidence="9" type="ORF">COCON_G00060670</name>
</gene>
<protein>
    <recommendedName>
        <fullName evidence="5">eEF1A lysine and N-terminal methyltransferase</fullName>
    </recommendedName>
    <alternativeName>
        <fullName evidence="6">Methyltransferase-like protein 13</fullName>
    </alternativeName>
</protein>
<dbReference type="AlphaFoldDB" id="A0A9Q1DRE5"/>
<organism evidence="9 10">
    <name type="scientific">Conger conger</name>
    <name type="common">Conger eel</name>
    <name type="synonym">Muraena conger</name>
    <dbReference type="NCBI Taxonomy" id="82655"/>
    <lineage>
        <taxon>Eukaryota</taxon>
        <taxon>Metazoa</taxon>
        <taxon>Chordata</taxon>
        <taxon>Craniata</taxon>
        <taxon>Vertebrata</taxon>
        <taxon>Euteleostomi</taxon>
        <taxon>Actinopterygii</taxon>
        <taxon>Neopterygii</taxon>
        <taxon>Teleostei</taxon>
        <taxon>Anguilliformes</taxon>
        <taxon>Congridae</taxon>
        <taxon>Conger</taxon>
    </lineage>
</organism>
<comment type="similarity">
    <text evidence="1">Belongs to the methyltransferase superfamily.</text>
</comment>
<evidence type="ECO:0000259" key="8">
    <source>
        <dbReference type="Pfam" id="PF13649"/>
    </source>
</evidence>
<evidence type="ECO:0000256" key="6">
    <source>
        <dbReference type="ARBA" id="ARBA00081503"/>
    </source>
</evidence>
<evidence type="ECO:0000256" key="2">
    <source>
        <dbReference type="ARBA" id="ARBA00022603"/>
    </source>
</evidence>
<dbReference type="InterPro" id="IPR041698">
    <property type="entry name" value="Methyltransf_25"/>
</dbReference>
<dbReference type="Pfam" id="PF01564">
    <property type="entry name" value="Spermine_synth"/>
    <property type="match status" value="1"/>
</dbReference>
<dbReference type="Pfam" id="PF13649">
    <property type="entry name" value="Methyltransf_25"/>
    <property type="match status" value="1"/>
</dbReference>
<evidence type="ECO:0000313" key="10">
    <source>
        <dbReference type="Proteomes" id="UP001152803"/>
    </source>
</evidence>
<dbReference type="Gene3D" id="3.40.50.150">
    <property type="entry name" value="Vaccinia Virus protein VP39"/>
    <property type="match status" value="2"/>
</dbReference>
<keyword evidence="4" id="KW-0511">Multifunctional enzyme</keyword>